<reference evidence="3" key="1">
    <citation type="submission" date="2018-05" db="EMBL/GenBank/DDBJ databases">
        <authorList>
            <person name="Lanie J.A."/>
            <person name="Ng W.-L."/>
            <person name="Kazmierczak K.M."/>
            <person name="Andrzejewski T.M."/>
            <person name="Davidsen T.M."/>
            <person name="Wayne K.J."/>
            <person name="Tettelin H."/>
            <person name="Glass J.I."/>
            <person name="Rusch D."/>
            <person name="Podicherti R."/>
            <person name="Tsui H.-C.T."/>
            <person name="Winkler M.E."/>
        </authorList>
    </citation>
    <scope>NUCLEOTIDE SEQUENCE</scope>
</reference>
<dbReference type="InterPro" id="IPR014824">
    <property type="entry name" value="Nfu/NifU_N"/>
</dbReference>
<dbReference type="InterPro" id="IPR001075">
    <property type="entry name" value="NIF_FeS_clus_asmbl_NifU_C"/>
</dbReference>
<dbReference type="GO" id="GO:0051536">
    <property type="term" value="F:iron-sulfur cluster binding"/>
    <property type="evidence" value="ECO:0007669"/>
    <property type="project" value="InterPro"/>
</dbReference>
<dbReference type="Pfam" id="PF01106">
    <property type="entry name" value="NifU"/>
    <property type="match status" value="1"/>
</dbReference>
<comment type="similarity">
    <text evidence="1">Belongs to the NifU family.</text>
</comment>
<dbReference type="SUPFAM" id="SSF110836">
    <property type="entry name" value="Hypothetical protein SAV1430"/>
    <property type="match status" value="1"/>
</dbReference>
<feature type="domain" description="Scaffold protein Nfu/NifU N-terminal" evidence="2">
    <location>
        <begin position="12"/>
        <end position="96"/>
    </location>
</feature>
<dbReference type="InterPro" id="IPR036498">
    <property type="entry name" value="Nfu/NifU_N_sf"/>
</dbReference>
<dbReference type="Gene3D" id="3.30.1370.70">
    <property type="entry name" value="Scaffold protein Nfu/NifU, N-terminal domain"/>
    <property type="match status" value="1"/>
</dbReference>
<dbReference type="Gene3D" id="3.30.300.130">
    <property type="entry name" value="Fe-S cluster assembly (FSCA)"/>
    <property type="match status" value="1"/>
</dbReference>
<organism evidence="3">
    <name type="scientific">marine metagenome</name>
    <dbReference type="NCBI Taxonomy" id="408172"/>
    <lineage>
        <taxon>unclassified sequences</taxon>
        <taxon>metagenomes</taxon>
        <taxon>ecological metagenomes</taxon>
    </lineage>
</organism>
<gene>
    <name evidence="3" type="ORF">METZ01_LOCUS380553</name>
</gene>
<sequence>MQEAQPKTFSVEEIEMTPNPRSMKFILDHKVIDSGSKTIEEGGYLETDTFASNMFALEIVDVVYLRENFVSVTLSSADLWVVFKDNVENIIEADLGKYEDGDDEVSSSILDDFDKEKYPHLADEEKVIIIDALLDSSIRPALANDGGGLEVIEVEGHIVRIRYQGACGGCPSATGGTLRVIENHLRSQLDPEIKVHTYL</sequence>
<dbReference type="EMBL" id="UINC01140513">
    <property type="protein sequence ID" value="SVD27699.1"/>
    <property type="molecule type" value="Genomic_DNA"/>
</dbReference>
<dbReference type="Pfam" id="PF08712">
    <property type="entry name" value="Nfu_N"/>
    <property type="match status" value="1"/>
</dbReference>
<accession>A0A382U061</accession>
<dbReference type="InterPro" id="IPR034904">
    <property type="entry name" value="FSCA_dom_sf"/>
</dbReference>
<dbReference type="GO" id="GO:0005739">
    <property type="term" value="C:mitochondrion"/>
    <property type="evidence" value="ECO:0007669"/>
    <property type="project" value="TreeGrafter"/>
</dbReference>
<dbReference type="SMART" id="SM00932">
    <property type="entry name" value="Nfu_N"/>
    <property type="match status" value="1"/>
</dbReference>
<evidence type="ECO:0000256" key="1">
    <source>
        <dbReference type="ARBA" id="ARBA00006420"/>
    </source>
</evidence>
<dbReference type="GO" id="GO:0016226">
    <property type="term" value="P:iron-sulfur cluster assembly"/>
    <property type="evidence" value="ECO:0007669"/>
    <property type="project" value="InterPro"/>
</dbReference>
<dbReference type="PANTHER" id="PTHR11178">
    <property type="entry name" value="IRON-SULFUR CLUSTER SCAFFOLD PROTEIN NFU-RELATED"/>
    <property type="match status" value="1"/>
</dbReference>
<evidence type="ECO:0000313" key="3">
    <source>
        <dbReference type="EMBL" id="SVD27699.1"/>
    </source>
</evidence>
<dbReference type="PANTHER" id="PTHR11178:SF25">
    <property type="entry name" value="NIFU-LIKE PROTEIN 3, CHLOROPLASTIC"/>
    <property type="match status" value="1"/>
</dbReference>
<dbReference type="AlphaFoldDB" id="A0A382U061"/>
<dbReference type="GO" id="GO:0005506">
    <property type="term" value="F:iron ion binding"/>
    <property type="evidence" value="ECO:0007669"/>
    <property type="project" value="InterPro"/>
</dbReference>
<dbReference type="SUPFAM" id="SSF117916">
    <property type="entry name" value="Fe-S cluster assembly (FSCA) domain-like"/>
    <property type="match status" value="1"/>
</dbReference>
<evidence type="ECO:0000259" key="2">
    <source>
        <dbReference type="SMART" id="SM00932"/>
    </source>
</evidence>
<name>A0A382U061_9ZZZZ</name>
<protein>
    <recommendedName>
        <fullName evidence="2">Scaffold protein Nfu/NifU N-terminal domain-containing protein</fullName>
    </recommendedName>
</protein>
<proteinExistence type="inferred from homology"/>